<accession>A0A3M0TA71</accession>
<dbReference type="InterPro" id="IPR007253">
    <property type="entry name" value="Cell_wall-bd_2"/>
</dbReference>
<dbReference type="Proteomes" id="UP000277999">
    <property type="component" value="Unassembled WGS sequence"/>
</dbReference>
<comment type="caution">
    <text evidence="1">The sequence shown here is derived from an EMBL/GenBank/DDBJ whole genome shotgun (WGS) entry which is preliminary data.</text>
</comment>
<name>A0A3M0TA71_9CLOT</name>
<organism evidence="1 2">
    <name type="scientific">Clostridium autoethanogenum</name>
    <dbReference type="NCBI Taxonomy" id="84023"/>
    <lineage>
        <taxon>Bacteria</taxon>
        <taxon>Bacillati</taxon>
        <taxon>Bacillota</taxon>
        <taxon>Clostridia</taxon>
        <taxon>Eubacteriales</taxon>
        <taxon>Clostridiaceae</taxon>
        <taxon>Clostridium</taxon>
    </lineage>
</organism>
<sequence>MVKKGVYIIIMYLVLTMFLPFSTVKAAQGTMYRISGDNRYDTACRVATTNWTKSENVILVSGEGYADAISASVLSKKLDAPIIFTTPNELSSEAKKALYLLKPKNIYVIGGDASISQSIRNNLKISYNLIELSGVNRYETNIMVAKELVSLGVSPANIMVVGGEGFSDALSVAPVAASKEQILLLANNDLNSMQPIIHFIKNNKSVITVVGTKNIINDAIYNAIGANTRIDGGSDRFETNLNVLNAFKNDLHFDKVYIANASPMVPDNMYADALVAATVAAKYLAPLVLVDKDPSTRLLDLNATDNAINFIKNNVESTFDLELIGGTKVISQGTENAIDEYIIGFV</sequence>
<dbReference type="AlphaFoldDB" id="A0A3M0TA71"/>
<evidence type="ECO:0000313" key="1">
    <source>
        <dbReference type="EMBL" id="RMD04048.1"/>
    </source>
</evidence>
<dbReference type="Pfam" id="PF04122">
    <property type="entry name" value="CW_binding_2"/>
    <property type="match status" value="3"/>
</dbReference>
<dbReference type="Gene3D" id="3.40.50.12090">
    <property type="match status" value="2"/>
</dbReference>
<evidence type="ECO:0000313" key="2">
    <source>
        <dbReference type="Proteomes" id="UP000277999"/>
    </source>
</evidence>
<dbReference type="RefSeq" id="WP_122057906.1">
    <property type="nucleotide sequence ID" value="NZ_RFAQ01000005.1"/>
</dbReference>
<reference evidence="1 2" key="1">
    <citation type="submission" date="2018-10" db="EMBL/GenBank/DDBJ databases">
        <title>Genome-centric metagenomics revealed C2 chemical producing, CO utilizing Clostridium with novel acetogenic gene cluster.</title>
        <authorList>
            <person name="Kang H."/>
            <person name="Park B."/>
            <person name="Choi I.G."/>
            <person name="Chang I.S."/>
        </authorList>
    </citation>
    <scope>NUCLEOTIDE SEQUENCE [LARGE SCALE GENOMIC DNA]</scope>
    <source>
        <strain evidence="1 2">H21-9</strain>
    </source>
</reference>
<gene>
    <name evidence="1" type="ORF">D9O40_03135</name>
</gene>
<proteinExistence type="predicted"/>
<dbReference type="InterPro" id="IPR051922">
    <property type="entry name" value="Bact_Sporulation_Assoc"/>
</dbReference>
<dbReference type="EMBL" id="RFAQ01000005">
    <property type="protein sequence ID" value="RMD04048.1"/>
    <property type="molecule type" value="Genomic_DNA"/>
</dbReference>
<dbReference type="PANTHER" id="PTHR30032:SF8">
    <property type="entry name" value="GERMINATION-SPECIFIC N-ACETYLMURAMOYL-L-ALANINE AMIDASE"/>
    <property type="match status" value="1"/>
</dbReference>
<protein>
    <submittedName>
        <fullName evidence="1">Cell wall-binding repeat-containing protein</fullName>
    </submittedName>
</protein>
<dbReference type="PANTHER" id="PTHR30032">
    <property type="entry name" value="N-ACETYLMURAMOYL-L-ALANINE AMIDASE-RELATED"/>
    <property type="match status" value="1"/>
</dbReference>